<dbReference type="Proteomes" id="UP001465755">
    <property type="component" value="Unassembled WGS sequence"/>
</dbReference>
<dbReference type="InterPro" id="IPR002347">
    <property type="entry name" value="SDR_fam"/>
</dbReference>
<reference evidence="2 3" key="1">
    <citation type="journal article" date="2024" name="Nat. Commun.">
        <title>Phylogenomics reveals the evolutionary origins of lichenization in chlorophyte algae.</title>
        <authorList>
            <person name="Puginier C."/>
            <person name="Libourel C."/>
            <person name="Otte J."/>
            <person name="Skaloud P."/>
            <person name="Haon M."/>
            <person name="Grisel S."/>
            <person name="Petersen M."/>
            <person name="Berrin J.G."/>
            <person name="Delaux P.M."/>
            <person name="Dal Grande F."/>
            <person name="Keller J."/>
        </authorList>
    </citation>
    <scope>NUCLEOTIDE SEQUENCE [LARGE SCALE GENOMIC DNA]</scope>
    <source>
        <strain evidence="2 3">SAG 2036</strain>
    </source>
</reference>
<dbReference type="InterPro" id="IPR052625">
    <property type="entry name" value="Chl_b_Red"/>
</dbReference>
<gene>
    <name evidence="2" type="ORF">WJX73_000350</name>
</gene>
<comment type="caution">
    <text evidence="2">The sequence shown here is derived from an EMBL/GenBank/DDBJ whole genome shotgun (WGS) entry which is preliminary data.</text>
</comment>
<evidence type="ECO:0000313" key="2">
    <source>
        <dbReference type="EMBL" id="KAK9809547.1"/>
    </source>
</evidence>
<dbReference type="PANTHER" id="PTHR24314:SF21">
    <property type="entry name" value="CHLOROPHYLL(IDE) B REDUCTASE NYC1, CHLOROPLASTIC-RELATED"/>
    <property type="match status" value="1"/>
</dbReference>
<accession>A0AAW1PNG2</accession>
<organism evidence="2 3">
    <name type="scientific">Symbiochloris irregularis</name>
    <dbReference type="NCBI Taxonomy" id="706552"/>
    <lineage>
        <taxon>Eukaryota</taxon>
        <taxon>Viridiplantae</taxon>
        <taxon>Chlorophyta</taxon>
        <taxon>core chlorophytes</taxon>
        <taxon>Trebouxiophyceae</taxon>
        <taxon>Trebouxiales</taxon>
        <taxon>Trebouxiaceae</taxon>
        <taxon>Symbiochloris</taxon>
    </lineage>
</organism>
<keyword evidence="3" id="KW-1185">Reference proteome</keyword>
<dbReference type="PRINTS" id="PR00081">
    <property type="entry name" value="GDHRDH"/>
</dbReference>
<feature type="transmembrane region" description="Helical" evidence="1">
    <location>
        <begin position="504"/>
        <end position="526"/>
    </location>
</feature>
<keyword evidence="1" id="KW-0812">Transmembrane</keyword>
<dbReference type="GO" id="GO:0034256">
    <property type="term" value="F:chlorophyll(ide) b reductase activity"/>
    <property type="evidence" value="ECO:0007669"/>
    <property type="project" value="TreeGrafter"/>
</dbReference>
<dbReference type="InterPro" id="IPR020904">
    <property type="entry name" value="Sc_DH/Rdtase_CS"/>
</dbReference>
<keyword evidence="1" id="KW-0472">Membrane</keyword>
<dbReference type="AlphaFoldDB" id="A0AAW1PNG2"/>
<dbReference type="Gene3D" id="3.40.50.720">
    <property type="entry name" value="NAD(P)-binding Rossmann-like Domain"/>
    <property type="match status" value="1"/>
</dbReference>
<sequence length="530" mass="57461">MLPARAQPPPLSSSVEVHRMFLCVGERSKLACQPFKGRARQLQNPTGRSSKLCILSWARSPTAEKQTAASLRGEADVGSALEPRSEVLLKAAIRRKAKGISNISQFRRRIQRKPPAYPAQAIASPIKLPVAPPRPLQTLPFPGAHKPLGLIAVSAHILGTACQLSDLPFTPSWMPCAVGMTVGTMFAVLNRFGMRRMWRAPAFPLNVVITGASRGLGKALAREFLRAGDRVVIASRSPASVRGTIVQLRDEVDPEAWLMGIDCNVSSPAGVHRLADAAASALGSVDVWINNAGYSGSYQAFTEAGPEVMQEVVGTNLTGSLLCTRRAMQLMARQKGKRGHIFNMDGAGADGTPSPNHAIYGATKAGIAHLMGSLASEARQQRLPVSLHTLSPGMVLTNLLLEGTSVFHKAVFNVLCEQPETVAAFLVPRIRTTVARQSSSSYIRFLTPQRAVVRFLTSPFNLGRFFDLQGRRKYAGEYERIMGQKRTCTNRRADRFARRSSPLVMAYSTTMAASYLLLMLHALSLAQQGA</sequence>
<evidence type="ECO:0000313" key="3">
    <source>
        <dbReference type="Proteomes" id="UP001465755"/>
    </source>
</evidence>
<proteinExistence type="predicted"/>
<evidence type="ECO:0008006" key="4">
    <source>
        <dbReference type="Google" id="ProtNLM"/>
    </source>
</evidence>
<protein>
    <recommendedName>
        <fullName evidence="4">Chlorophyll b reductase</fullName>
    </recommendedName>
</protein>
<dbReference type="EMBL" id="JALJOQ010000018">
    <property type="protein sequence ID" value="KAK9809547.1"/>
    <property type="molecule type" value="Genomic_DNA"/>
</dbReference>
<dbReference type="GO" id="GO:0015996">
    <property type="term" value="P:chlorophyll catabolic process"/>
    <property type="evidence" value="ECO:0007669"/>
    <property type="project" value="TreeGrafter"/>
</dbReference>
<dbReference type="PROSITE" id="PS00061">
    <property type="entry name" value="ADH_SHORT"/>
    <property type="match status" value="1"/>
</dbReference>
<dbReference type="PANTHER" id="PTHR24314">
    <property type="entry name" value="NON-SPECIFIC LIPID TRANSFER PROTEIN-RELATED"/>
    <property type="match status" value="1"/>
</dbReference>
<dbReference type="Pfam" id="PF00106">
    <property type="entry name" value="adh_short"/>
    <property type="match status" value="1"/>
</dbReference>
<keyword evidence="1" id="KW-1133">Transmembrane helix</keyword>
<dbReference type="SUPFAM" id="SSF51735">
    <property type="entry name" value="NAD(P)-binding Rossmann-fold domains"/>
    <property type="match status" value="1"/>
</dbReference>
<dbReference type="PRINTS" id="PR00080">
    <property type="entry name" value="SDRFAMILY"/>
</dbReference>
<dbReference type="InterPro" id="IPR036291">
    <property type="entry name" value="NAD(P)-bd_dom_sf"/>
</dbReference>
<dbReference type="GO" id="GO:0010304">
    <property type="term" value="P:PSII associated light-harvesting complex II catabolic process"/>
    <property type="evidence" value="ECO:0007669"/>
    <property type="project" value="TreeGrafter"/>
</dbReference>
<dbReference type="CDD" id="cd05233">
    <property type="entry name" value="SDR_c"/>
    <property type="match status" value="1"/>
</dbReference>
<name>A0AAW1PNG2_9CHLO</name>
<evidence type="ECO:0000256" key="1">
    <source>
        <dbReference type="SAM" id="Phobius"/>
    </source>
</evidence>